<comment type="caution">
    <text evidence="2">The sequence shown here is derived from an EMBL/GenBank/DDBJ whole genome shotgun (WGS) entry which is preliminary data.</text>
</comment>
<dbReference type="EMBL" id="BSUK01000001">
    <property type="protein sequence ID" value="GMA24648.1"/>
    <property type="molecule type" value="Genomic_DNA"/>
</dbReference>
<keyword evidence="1" id="KW-0472">Membrane</keyword>
<dbReference type="Proteomes" id="UP001157091">
    <property type="component" value="Unassembled WGS sequence"/>
</dbReference>
<reference evidence="3" key="1">
    <citation type="journal article" date="2019" name="Int. J. Syst. Evol. Microbiol.">
        <title>The Global Catalogue of Microorganisms (GCM) 10K type strain sequencing project: providing services to taxonomists for standard genome sequencing and annotation.</title>
        <authorList>
            <consortium name="The Broad Institute Genomics Platform"/>
            <consortium name="The Broad Institute Genome Sequencing Center for Infectious Disease"/>
            <person name="Wu L."/>
            <person name="Ma J."/>
        </authorList>
    </citation>
    <scope>NUCLEOTIDE SEQUENCE [LARGE SCALE GENOMIC DNA]</scope>
    <source>
        <strain evidence="3">NBRC 106348</strain>
    </source>
</reference>
<dbReference type="RefSeq" id="WP_284293401.1">
    <property type="nucleotide sequence ID" value="NZ_BSUK01000001.1"/>
</dbReference>
<accession>A0ABQ6I3A6</accession>
<evidence type="ECO:0000313" key="2">
    <source>
        <dbReference type="EMBL" id="GMA24648.1"/>
    </source>
</evidence>
<protein>
    <recommendedName>
        <fullName evidence="4">DUF4245 domain-containing protein</fullName>
    </recommendedName>
</protein>
<keyword evidence="1" id="KW-0812">Transmembrane</keyword>
<keyword evidence="1" id="KW-1133">Transmembrane helix</keyword>
<evidence type="ECO:0000313" key="3">
    <source>
        <dbReference type="Proteomes" id="UP001157091"/>
    </source>
</evidence>
<proteinExistence type="predicted"/>
<evidence type="ECO:0008006" key="4">
    <source>
        <dbReference type="Google" id="ProtNLM"/>
    </source>
</evidence>
<name>A0ABQ6I3A6_9MICO</name>
<sequence length="216" mass="21800">MANPNQHDLRAASLEHRHGKVDPAVYRRRRIAVGVAAALLAILIVLFLAYAWPGFARSDGDAKASATVTVTQPAPSATAQPAALPDGATPFLKVLPGTVGPWARTSAKSADAGAALEAWTVAYAGPYGGADTTVTVRAAQYDTAAHAADAAADAVEKAGDATASGDVVVGGKKAGTYAVVPGSDGNAQVVWSNGTATLVASGPEDAVRTFYAAFPM</sequence>
<keyword evidence="3" id="KW-1185">Reference proteome</keyword>
<evidence type="ECO:0000256" key="1">
    <source>
        <dbReference type="SAM" id="Phobius"/>
    </source>
</evidence>
<gene>
    <name evidence="2" type="ORF">GCM10025864_24070</name>
</gene>
<organism evidence="2 3">
    <name type="scientific">Luteimicrobium album</name>
    <dbReference type="NCBI Taxonomy" id="1054550"/>
    <lineage>
        <taxon>Bacteria</taxon>
        <taxon>Bacillati</taxon>
        <taxon>Actinomycetota</taxon>
        <taxon>Actinomycetes</taxon>
        <taxon>Micrococcales</taxon>
        <taxon>Luteimicrobium</taxon>
    </lineage>
</organism>
<feature type="transmembrane region" description="Helical" evidence="1">
    <location>
        <begin position="31"/>
        <end position="52"/>
    </location>
</feature>